<comment type="similarity">
    <text evidence="1">Belongs to the FMO family.</text>
</comment>
<keyword evidence="5" id="KW-0560">Oxidoreductase</keyword>
<keyword evidence="3" id="KW-0274">FAD</keyword>
<feature type="region of interest" description="Disordered" evidence="6">
    <location>
        <begin position="1"/>
        <end position="32"/>
    </location>
</feature>
<dbReference type="eggNOG" id="KOG1399">
    <property type="taxonomic scope" value="Eukaryota"/>
</dbReference>
<dbReference type="OrthoDB" id="66881at2759"/>
<evidence type="ECO:0000256" key="5">
    <source>
        <dbReference type="ARBA" id="ARBA00023002"/>
    </source>
</evidence>
<reference evidence="9" key="1">
    <citation type="submission" date="2010-07" db="EMBL/GenBank/DDBJ databases">
        <title>The genome sequence of Gaeumannomyces graminis var. tritici strain R3-111a-1.</title>
        <authorList>
            <consortium name="The Broad Institute Genome Sequencing Platform"/>
            <person name="Ma L.-J."/>
            <person name="Dead R."/>
            <person name="Young S."/>
            <person name="Zeng Q."/>
            <person name="Koehrsen M."/>
            <person name="Alvarado L."/>
            <person name="Berlin A."/>
            <person name="Chapman S.B."/>
            <person name="Chen Z."/>
            <person name="Freedman E."/>
            <person name="Gellesch M."/>
            <person name="Goldberg J."/>
            <person name="Griggs A."/>
            <person name="Gujja S."/>
            <person name="Heilman E.R."/>
            <person name="Heiman D."/>
            <person name="Hepburn T."/>
            <person name="Howarth C."/>
            <person name="Jen D."/>
            <person name="Larson L."/>
            <person name="Mehta T."/>
            <person name="Neiman D."/>
            <person name="Pearson M."/>
            <person name="Roberts A."/>
            <person name="Saif S."/>
            <person name="Shea T."/>
            <person name="Shenoy N."/>
            <person name="Sisk P."/>
            <person name="Stolte C."/>
            <person name="Sykes S."/>
            <person name="Walk T."/>
            <person name="White J."/>
            <person name="Yandava C."/>
            <person name="Haas B."/>
            <person name="Nusbaum C."/>
            <person name="Birren B."/>
        </authorList>
    </citation>
    <scope>NUCLEOTIDE SEQUENCE [LARGE SCALE GENOMIC DNA]</scope>
    <source>
        <strain evidence="9">R3-111a-1</strain>
    </source>
</reference>
<evidence type="ECO:0000313" key="8">
    <source>
        <dbReference type="EnsemblFungi" id="EJT70850"/>
    </source>
</evidence>
<dbReference type="VEuPathDB" id="FungiDB:GGTG_11873"/>
<evidence type="ECO:0000313" key="7">
    <source>
        <dbReference type="EMBL" id="EJT70850.1"/>
    </source>
</evidence>
<feature type="compositionally biased region" description="Polar residues" evidence="6">
    <location>
        <begin position="1"/>
        <end position="11"/>
    </location>
</feature>
<name>J3PEE2_GAET3</name>
<organism evidence="7">
    <name type="scientific">Gaeumannomyces tritici (strain R3-111a-1)</name>
    <name type="common">Wheat and barley take-all root rot fungus</name>
    <name type="synonym">Gaeumannomyces graminis var. tritici</name>
    <dbReference type="NCBI Taxonomy" id="644352"/>
    <lineage>
        <taxon>Eukaryota</taxon>
        <taxon>Fungi</taxon>
        <taxon>Dikarya</taxon>
        <taxon>Ascomycota</taxon>
        <taxon>Pezizomycotina</taxon>
        <taxon>Sordariomycetes</taxon>
        <taxon>Sordariomycetidae</taxon>
        <taxon>Magnaporthales</taxon>
        <taxon>Magnaporthaceae</taxon>
        <taxon>Gaeumannomyces</taxon>
    </lineage>
</organism>
<dbReference type="Proteomes" id="UP000006039">
    <property type="component" value="Unassembled WGS sequence"/>
</dbReference>
<dbReference type="GO" id="GO:0004499">
    <property type="term" value="F:N,N-dimethylaniline monooxygenase activity"/>
    <property type="evidence" value="ECO:0007669"/>
    <property type="project" value="InterPro"/>
</dbReference>
<keyword evidence="2" id="KW-0285">Flavoprotein</keyword>
<proteinExistence type="inferred from homology"/>
<evidence type="ECO:0000256" key="2">
    <source>
        <dbReference type="ARBA" id="ARBA00022630"/>
    </source>
</evidence>
<dbReference type="InterPro" id="IPR000960">
    <property type="entry name" value="Flavin_mOase"/>
</dbReference>
<dbReference type="HOGENOM" id="CLU_006909_8_1_1"/>
<evidence type="ECO:0000256" key="1">
    <source>
        <dbReference type="ARBA" id="ARBA00009183"/>
    </source>
</evidence>
<reference evidence="7" key="3">
    <citation type="submission" date="2010-09" db="EMBL/GenBank/DDBJ databases">
        <title>Annotation of Gaeumannomyces graminis var. tritici R3-111a-1.</title>
        <authorList>
            <consortium name="The Broad Institute Genome Sequencing Platform"/>
            <person name="Ma L.-J."/>
            <person name="Dead R."/>
            <person name="Young S.K."/>
            <person name="Zeng Q."/>
            <person name="Gargeya S."/>
            <person name="Fitzgerald M."/>
            <person name="Haas B."/>
            <person name="Abouelleil A."/>
            <person name="Alvarado L."/>
            <person name="Arachchi H.M."/>
            <person name="Berlin A."/>
            <person name="Brown A."/>
            <person name="Chapman S.B."/>
            <person name="Chen Z."/>
            <person name="Dunbar C."/>
            <person name="Freedman E."/>
            <person name="Gearin G."/>
            <person name="Gellesch M."/>
            <person name="Goldberg J."/>
            <person name="Griggs A."/>
            <person name="Gujja S."/>
            <person name="Heiman D."/>
            <person name="Howarth C."/>
            <person name="Larson L."/>
            <person name="Lui A."/>
            <person name="MacDonald P.J.P."/>
            <person name="Mehta T."/>
            <person name="Montmayeur A."/>
            <person name="Murphy C."/>
            <person name="Neiman D."/>
            <person name="Pearson M."/>
            <person name="Priest M."/>
            <person name="Roberts A."/>
            <person name="Saif S."/>
            <person name="Shea T."/>
            <person name="Shenoy N."/>
            <person name="Sisk P."/>
            <person name="Stolte C."/>
            <person name="Sykes S."/>
            <person name="Yandava C."/>
            <person name="Wortman J."/>
            <person name="Nusbaum C."/>
            <person name="Birren B."/>
        </authorList>
    </citation>
    <scope>NUCLEOTIDE SEQUENCE</scope>
    <source>
        <strain evidence="7">R3-111a-1</strain>
    </source>
</reference>
<evidence type="ECO:0000256" key="3">
    <source>
        <dbReference type="ARBA" id="ARBA00022827"/>
    </source>
</evidence>
<dbReference type="InterPro" id="IPR050346">
    <property type="entry name" value="FMO-like"/>
</dbReference>
<dbReference type="AlphaFoldDB" id="J3PEE2"/>
<dbReference type="GO" id="GO:0050661">
    <property type="term" value="F:NADP binding"/>
    <property type="evidence" value="ECO:0007669"/>
    <property type="project" value="InterPro"/>
</dbReference>
<keyword evidence="7" id="KW-0503">Monooxygenase</keyword>
<gene>
    <name evidence="8" type="primary">20352331</name>
    <name evidence="7" type="ORF">GGTG_11873</name>
</gene>
<sequence>MLAFESSSFISMPNPPSPAPKQASEDVSSSRVPFDMSTDSARVAVIGAGPAGLAAIKSLQEEGFQVTGFERRPDVGGLWAFSDVPNYTSATKDTRYQMSKFISCFTDFPFPDDFPRFPMAEDMASYYQSYAQHFGLMDRIRFGAVVRSVRRSSDDTAWLLDVEGEAEPLSFDKVLVAAGTETVPKPLPEFEGRELFEGKVIHSQAYKRPKDFQGLNVVVVGQGNTACDCAVELASHARGVYLAHRRRAVVIPRNVDGQRYDRSLTWRMARISVWLQAHMPAVHRRLMCLQLSGVARKAWGGSRAGEDALLGVTPALATNIASLVVNDDLVPLLRGGGITATRALKRFVGPRELEMEDGRVVRDVDAVIVCTGYTSSLGVLAPGVLEYDDDDEDGDESTPCSDEEDYAIGAKQAHPAPRVPRLYRNIFPPRWADSLACLNYLVLIHAAVQREVAGMAVAQVWAGKAALPPRAEMEAQADAQARGYRAARRRRRPQIAQPEGLVVDPHSWLRWVDEAAGSGVYASLGWTWRGLLFFVREPRLWLLAAWGVNSPHIYRFFETGKRRAWDGAREAILHVNEQSAADARLGAAGAHATAAPS</sequence>
<dbReference type="GO" id="GO:0050660">
    <property type="term" value="F:flavin adenine dinucleotide binding"/>
    <property type="evidence" value="ECO:0007669"/>
    <property type="project" value="InterPro"/>
</dbReference>
<reference evidence="8" key="4">
    <citation type="journal article" date="2015" name="G3 (Bethesda)">
        <title>Genome sequences of three phytopathogenic species of the Magnaporthaceae family of fungi.</title>
        <authorList>
            <person name="Okagaki L.H."/>
            <person name="Nunes C.C."/>
            <person name="Sailsbery J."/>
            <person name="Clay B."/>
            <person name="Brown D."/>
            <person name="John T."/>
            <person name="Oh Y."/>
            <person name="Young N."/>
            <person name="Fitzgerald M."/>
            <person name="Haas B.J."/>
            <person name="Zeng Q."/>
            <person name="Young S."/>
            <person name="Adiconis X."/>
            <person name="Fan L."/>
            <person name="Levin J.Z."/>
            <person name="Mitchell T.K."/>
            <person name="Okubara P.A."/>
            <person name="Farman M.L."/>
            <person name="Kohn L.M."/>
            <person name="Birren B."/>
            <person name="Ma L.-J."/>
            <person name="Dean R.A."/>
        </authorList>
    </citation>
    <scope>NUCLEOTIDE SEQUENCE</scope>
    <source>
        <strain evidence="8">R3-111a-1</strain>
    </source>
</reference>
<dbReference type="InterPro" id="IPR020946">
    <property type="entry name" value="Flavin_mOase-like"/>
</dbReference>
<dbReference type="EnsemblFungi" id="EJT70850">
    <property type="protein sequence ID" value="EJT70850"/>
    <property type="gene ID" value="GGTG_11873"/>
</dbReference>
<dbReference type="EMBL" id="GL385401">
    <property type="protein sequence ID" value="EJT70850.1"/>
    <property type="molecule type" value="Genomic_DNA"/>
</dbReference>
<dbReference type="SUPFAM" id="SSF51905">
    <property type="entry name" value="FAD/NAD(P)-binding domain"/>
    <property type="match status" value="2"/>
</dbReference>
<dbReference type="PRINTS" id="PR00370">
    <property type="entry name" value="FMOXYGENASE"/>
</dbReference>
<dbReference type="PANTHER" id="PTHR23023">
    <property type="entry name" value="DIMETHYLANILINE MONOOXYGENASE"/>
    <property type="match status" value="1"/>
</dbReference>
<reference evidence="8" key="5">
    <citation type="submission" date="2018-04" db="UniProtKB">
        <authorList>
            <consortium name="EnsemblFungi"/>
        </authorList>
    </citation>
    <scope>IDENTIFICATION</scope>
    <source>
        <strain evidence="8">R3-111a-1</strain>
    </source>
</reference>
<dbReference type="STRING" id="644352.J3PEE2"/>
<dbReference type="GeneID" id="20352331"/>
<dbReference type="Pfam" id="PF00743">
    <property type="entry name" value="FMO-like"/>
    <property type="match status" value="1"/>
</dbReference>
<accession>J3PEE2</accession>
<dbReference type="InterPro" id="IPR036188">
    <property type="entry name" value="FAD/NAD-bd_sf"/>
</dbReference>
<dbReference type="RefSeq" id="XP_009228028.1">
    <property type="nucleotide sequence ID" value="XM_009229764.1"/>
</dbReference>
<dbReference type="Gene3D" id="3.50.50.60">
    <property type="entry name" value="FAD/NAD(P)-binding domain"/>
    <property type="match status" value="1"/>
</dbReference>
<reference evidence="7" key="2">
    <citation type="submission" date="2010-07" db="EMBL/GenBank/DDBJ databases">
        <authorList>
            <consortium name="The Broad Institute Genome Sequencing Platform"/>
            <consortium name="Broad Institute Genome Sequencing Center for Infectious Disease"/>
            <person name="Ma L.-J."/>
            <person name="Dead R."/>
            <person name="Young S."/>
            <person name="Zeng Q."/>
            <person name="Koehrsen M."/>
            <person name="Alvarado L."/>
            <person name="Berlin A."/>
            <person name="Chapman S.B."/>
            <person name="Chen Z."/>
            <person name="Freedman E."/>
            <person name="Gellesch M."/>
            <person name="Goldberg J."/>
            <person name="Griggs A."/>
            <person name="Gujja S."/>
            <person name="Heilman E.R."/>
            <person name="Heiman D."/>
            <person name="Hepburn T."/>
            <person name="Howarth C."/>
            <person name="Jen D."/>
            <person name="Larson L."/>
            <person name="Mehta T."/>
            <person name="Neiman D."/>
            <person name="Pearson M."/>
            <person name="Roberts A."/>
            <person name="Saif S."/>
            <person name="Shea T."/>
            <person name="Shenoy N."/>
            <person name="Sisk P."/>
            <person name="Stolte C."/>
            <person name="Sykes S."/>
            <person name="Walk T."/>
            <person name="White J."/>
            <person name="Yandava C."/>
            <person name="Haas B."/>
            <person name="Nusbaum C."/>
            <person name="Birren B."/>
        </authorList>
    </citation>
    <scope>NUCLEOTIDE SEQUENCE</scope>
    <source>
        <strain evidence="7">R3-111a-1</strain>
    </source>
</reference>
<dbReference type="PIRSF" id="PIRSF000332">
    <property type="entry name" value="FMO"/>
    <property type="match status" value="1"/>
</dbReference>
<keyword evidence="4" id="KW-0521">NADP</keyword>
<protein>
    <submittedName>
        <fullName evidence="7">Flavin containing monooxygenase 9</fullName>
    </submittedName>
</protein>
<evidence type="ECO:0000256" key="6">
    <source>
        <dbReference type="SAM" id="MobiDB-lite"/>
    </source>
</evidence>
<keyword evidence="9" id="KW-1185">Reference proteome</keyword>
<evidence type="ECO:0000313" key="9">
    <source>
        <dbReference type="Proteomes" id="UP000006039"/>
    </source>
</evidence>
<evidence type="ECO:0000256" key="4">
    <source>
        <dbReference type="ARBA" id="ARBA00022857"/>
    </source>
</evidence>